<evidence type="ECO:0000256" key="3">
    <source>
        <dbReference type="ARBA" id="ARBA00022989"/>
    </source>
</evidence>
<gene>
    <name evidence="9" type="ORF">ZIOFF_071645</name>
</gene>
<evidence type="ECO:0000256" key="2">
    <source>
        <dbReference type="ARBA" id="ARBA00022692"/>
    </source>
</evidence>
<keyword evidence="4 7" id="KW-0472">Membrane</keyword>
<dbReference type="EMBL" id="JACMSC010000021">
    <property type="protein sequence ID" value="KAG6470571.1"/>
    <property type="molecule type" value="Genomic_DNA"/>
</dbReference>
<feature type="region of interest" description="Disordered" evidence="6">
    <location>
        <begin position="520"/>
        <end position="544"/>
    </location>
</feature>
<dbReference type="Proteomes" id="UP000734854">
    <property type="component" value="Unassembled WGS sequence"/>
</dbReference>
<organism evidence="9 10">
    <name type="scientific">Zingiber officinale</name>
    <name type="common">Ginger</name>
    <name type="synonym">Amomum zingiber</name>
    <dbReference type="NCBI Taxonomy" id="94328"/>
    <lineage>
        <taxon>Eukaryota</taxon>
        <taxon>Viridiplantae</taxon>
        <taxon>Streptophyta</taxon>
        <taxon>Embryophyta</taxon>
        <taxon>Tracheophyta</taxon>
        <taxon>Spermatophyta</taxon>
        <taxon>Magnoliopsida</taxon>
        <taxon>Liliopsida</taxon>
        <taxon>Zingiberales</taxon>
        <taxon>Zingiberaceae</taxon>
        <taxon>Zingiber</taxon>
    </lineage>
</organism>
<dbReference type="AlphaFoldDB" id="A0A8J5CUU5"/>
<dbReference type="InterPro" id="IPR007656">
    <property type="entry name" value="GTD-bd"/>
</dbReference>
<dbReference type="PANTHER" id="PTHR31448">
    <property type="entry name" value="MYOSIN-BINDING PROTEIN 2"/>
    <property type="match status" value="1"/>
</dbReference>
<feature type="transmembrane region" description="Helical" evidence="7">
    <location>
        <begin position="20"/>
        <end position="45"/>
    </location>
</feature>
<keyword evidence="10" id="KW-1185">Reference proteome</keyword>
<name>A0A8J5CUU5_ZINOF</name>
<keyword evidence="3 7" id="KW-1133">Transmembrane helix</keyword>
<sequence length="946" mass="106404">MEANKFALFLHRNTHKMTTVLVYAVLEWTLIVLLLLNGLFAYLIVRFAAFFRLQPPCVFCSRVDRLFEKDDAGRRTACRDLVCSDHAAEVSGLGYCERHRRLAEVGEMCEDCCPTSSRSADAAAVLAWIKRNEEEEKDLRCSCCGVALEGRFRSPHLFKQSRGLTEYEQTGDFIELISVDGQRDLEKDATVCGEKLEEWRLVSPHLADRFTREEEMEKNEEYVGGGDAITALDSMKAGEEESSLIQLSDACLLVDDPSEEVVISTPMCICAEEDRLVPVELIDSTTKIPLKSVLDKDEQKQLDDVEAEEKRFVASDLDVWKITEKESVLISADGNSVIIQGKASQVCNADTLDTRSIPQEQKALISKEMNESSENTYSDMGENQQCSISLDKRSISEEEKTLPSAEESSGSIEVDIFVVMAEAIEGISEEINGAEHCFITHDIGNISEEEKVTTIITLEDVDVQAKIVTNEKDLSGTKDANCDVSSGSAIYDSQHFEDEHLQIPILLSKSMQDQDILNNNEKNTMEPGHISVSSENNEIEEERAPETPTYIDGIYGMNKRFLIGRRELGTESTDGSVTSEFEGWDTLNVDQLKASLQAERKTLSTLYAELEEERSAAAIAANQTMAMITRLQEEKAAMQMEALQYQRMMEEQSEYDQEALHLLNEMMMKREKEKQELEKELEIYKRKVLCYEVKERRQIGNHVNGRYGASSVSSTAQDSDDLSFETHERDELVDDPDENHQSIPADDLLSSGTDQGTTKHLLILNESLADFEEERLSILEQLRELEKKLITMDDEDPQNSESIMEGDMHDYMNGFSNNLEAGRKLQGETRSMGCQGKKLLPLFDALSDENEDDVCTKDSTVDGAPETLSNPLGDQQNLAIVEEVDNLYDRLDALEGDRDFLKHCINSLNKGDKGIHLLQEILEHLHDLRSMELRATNSFNVLASSP</sequence>
<dbReference type="Pfam" id="PF04576">
    <property type="entry name" value="Zein-binding"/>
    <property type="match status" value="1"/>
</dbReference>
<evidence type="ECO:0000256" key="5">
    <source>
        <dbReference type="SAM" id="Coils"/>
    </source>
</evidence>
<comment type="caution">
    <text evidence="9">The sequence shown here is derived from an EMBL/GenBank/DDBJ whole genome shotgun (WGS) entry which is preliminary data.</text>
</comment>
<evidence type="ECO:0000313" key="9">
    <source>
        <dbReference type="EMBL" id="KAG6470571.1"/>
    </source>
</evidence>
<dbReference type="GO" id="GO:0016020">
    <property type="term" value="C:membrane"/>
    <property type="evidence" value="ECO:0007669"/>
    <property type="project" value="UniProtKB-SubCell"/>
</dbReference>
<proteinExistence type="predicted"/>
<feature type="coiled-coil region" evidence="5">
    <location>
        <begin position="589"/>
        <end position="694"/>
    </location>
</feature>
<keyword evidence="2 7" id="KW-0812">Transmembrane</keyword>
<evidence type="ECO:0000256" key="6">
    <source>
        <dbReference type="SAM" id="MobiDB-lite"/>
    </source>
</evidence>
<dbReference type="PROSITE" id="PS51775">
    <property type="entry name" value="GTD_BINDING"/>
    <property type="match status" value="1"/>
</dbReference>
<dbReference type="OrthoDB" id="1888939at2759"/>
<evidence type="ECO:0000256" key="1">
    <source>
        <dbReference type="ARBA" id="ARBA00004167"/>
    </source>
</evidence>
<comment type="subcellular location">
    <subcellularLocation>
        <location evidence="1">Membrane</location>
        <topology evidence="1">Single-pass membrane protein</topology>
    </subcellularLocation>
</comment>
<evidence type="ECO:0000256" key="7">
    <source>
        <dbReference type="SAM" id="Phobius"/>
    </source>
</evidence>
<feature type="region of interest" description="Disordered" evidence="6">
    <location>
        <begin position="704"/>
        <end position="754"/>
    </location>
</feature>
<accession>A0A8J5CUU5</accession>
<evidence type="ECO:0000313" key="10">
    <source>
        <dbReference type="Proteomes" id="UP000734854"/>
    </source>
</evidence>
<dbReference type="PANTHER" id="PTHR31448:SF3">
    <property type="entry name" value="MYOSIN-BINDING PROTEIN 2"/>
    <property type="match status" value="1"/>
</dbReference>
<dbReference type="GO" id="GO:0080115">
    <property type="term" value="F:myosin XI tail binding"/>
    <property type="evidence" value="ECO:0007669"/>
    <property type="project" value="UniProtKB-ARBA"/>
</dbReference>
<protein>
    <recommendedName>
        <fullName evidence="8">GTD-binding domain-containing protein</fullName>
    </recommendedName>
</protein>
<dbReference type="InterPro" id="IPR039306">
    <property type="entry name" value="MYOB"/>
</dbReference>
<keyword evidence="5" id="KW-0175">Coiled coil</keyword>
<evidence type="ECO:0000256" key="4">
    <source>
        <dbReference type="ARBA" id="ARBA00023136"/>
    </source>
</evidence>
<reference evidence="9 10" key="1">
    <citation type="submission" date="2020-08" db="EMBL/GenBank/DDBJ databases">
        <title>Plant Genome Project.</title>
        <authorList>
            <person name="Zhang R.-G."/>
        </authorList>
    </citation>
    <scope>NUCLEOTIDE SEQUENCE [LARGE SCALE GENOMIC DNA]</scope>
    <source>
        <tissue evidence="9">Rhizome</tissue>
    </source>
</reference>
<feature type="domain" description="GTD-binding" evidence="8">
    <location>
        <begin position="587"/>
        <end position="685"/>
    </location>
</feature>
<evidence type="ECO:0000259" key="8">
    <source>
        <dbReference type="PROSITE" id="PS51775"/>
    </source>
</evidence>